<reference evidence="1" key="1">
    <citation type="submission" date="2022-11" db="EMBL/GenBank/DDBJ databases">
        <authorList>
            <person name="Hyden B.L."/>
            <person name="Feng K."/>
            <person name="Yates T."/>
            <person name="Jawdy S."/>
            <person name="Smart L.B."/>
            <person name="Muchero W."/>
        </authorList>
    </citation>
    <scope>NUCLEOTIDE SEQUENCE</scope>
    <source>
        <tissue evidence="1">Shoot tip</tissue>
    </source>
</reference>
<reference evidence="1" key="2">
    <citation type="journal article" date="2023" name="Int. J. Mol. Sci.">
        <title>De Novo Assembly and Annotation of 11 Diverse Shrub Willow (Salix) Genomes Reveals Novel Gene Organization in Sex-Linked Regions.</title>
        <authorList>
            <person name="Hyden B."/>
            <person name="Feng K."/>
            <person name="Yates T.B."/>
            <person name="Jawdy S."/>
            <person name="Cereghino C."/>
            <person name="Smart L.B."/>
            <person name="Muchero W."/>
        </authorList>
    </citation>
    <scope>NUCLEOTIDE SEQUENCE</scope>
    <source>
        <tissue evidence="1">Shoot tip</tissue>
    </source>
</reference>
<protein>
    <submittedName>
        <fullName evidence="1">Uncharacterized protein</fullName>
    </submittedName>
</protein>
<keyword evidence="2" id="KW-1185">Reference proteome</keyword>
<dbReference type="AlphaFoldDB" id="A0A9Q0ZVH5"/>
<sequence length="16" mass="1752">MPPCAMFLLDCLIEVG</sequence>
<name>A0A9Q0ZVH5_SALPP</name>
<evidence type="ECO:0000313" key="2">
    <source>
        <dbReference type="Proteomes" id="UP001151532"/>
    </source>
</evidence>
<proteinExistence type="predicted"/>
<accession>A0A9Q0ZVH5</accession>
<organism evidence="1 2">
    <name type="scientific">Salix purpurea</name>
    <name type="common">Purple osier willow</name>
    <dbReference type="NCBI Taxonomy" id="77065"/>
    <lineage>
        <taxon>Eukaryota</taxon>
        <taxon>Viridiplantae</taxon>
        <taxon>Streptophyta</taxon>
        <taxon>Embryophyta</taxon>
        <taxon>Tracheophyta</taxon>
        <taxon>Spermatophyta</taxon>
        <taxon>Magnoliopsida</taxon>
        <taxon>eudicotyledons</taxon>
        <taxon>Gunneridae</taxon>
        <taxon>Pentapetalae</taxon>
        <taxon>rosids</taxon>
        <taxon>fabids</taxon>
        <taxon>Malpighiales</taxon>
        <taxon>Salicaceae</taxon>
        <taxon>Saliceae</taxon>
        <taxon>Salix</taxon>
    </lineage>
</organism>
<dbReference type="Proteomes" id="UP001151532">
    <property type="component" value="Chromosome 12"/>
</dbReference>
<dbReference type="EMBL" id="JAPFFK010000008">
    <property type="protein sequence ID" value="KAJ6748455.1"/>
    <property type="molecule type" value="Genomic_DNA"/>
</dbReference>
<evidence type="ECO:0000313" key="1">
    <source>
        <dbReference type="EMBL" id="KAJ6748455.1"/>
    </source>
</evidence>
<gene>
    <name evidence="1" type="ORF">OIU79_029544</name>
</gene>
<comment type="caution">
    <text evidence="1">The sequence shown here is derived from an EMBL/GenBank/DDBJ whole genome shotgun (WGS) entry which is preliminary data.</text>
</comment>